<proteinExistence type="predicted"/>
<accession>A0AB37TDP1</accession>
<dbReference type="EMBL" id="RFEW01000025">
    <property type="protein sequence ID" value="RSO54273.1"/>
    <property type="molecule type" value="Genomic_DNA"/>
</dbReference>
<gene>
    <name evidence="1" type="ORF">EA752_19030</name>
</gene>
<comment type="caution">
    <text evidence="1">The sequence shown here is derived from an EMBL/GenBank/DDBJ whole genome shotgun (WGS) entry which is preliminary data.</text>
</comment>
<dbReference type="Proteomes" id="UP000271320">
    <property type="component" value="Unassembled WGS sequence"/>
</dbReference>
<reference evidence="1 2" key="1">
    <citation type="submission" date="2018-10" db="EMBL/GenBank/DDBJ databases">
        <title>GWAS and RNA-Seq identify cryptic mechanisms of antimicrobial resistance in Acinetobacter baumannii.</title>
        <authorList>
            <person name="Sahl J.W."/>
        </authorList>
    </citation>
    <scope>NUCLEOTIDE SEQUENCE [LARGE SCALE GENOMIC DNA]</scope>
    <source>
        <strain evidence="1 2">TG41884</strain>
    </source>
</reference>
<evidence type="ECO:0000313" key="1">
    <source>
        <dbReference type="EMBL" id="RSO54273.1"/>
    </source>
</evidence>
<evidence type="ECO:0000313" key="2">
    <source>
        <dbReference type="Proteomes" id="UP000271320"/>
    </source>
</evidence>
<dbReference type="AlphaFoldDB" id="A0AB37TDP1"/>
<sequence length="79" mass="9261">MTLPEFLYLYRHSFGIFVPLSPVLNGKNVPLSLPYRSFCTVMMILAISLAEKMYLYRGVNGENVPKSFYVFFKLMEKWL</sequence>
<organism evidence="1 2">
    <name type="scientific">Acinetobacter pittii</name>
    <name type="common">Acinetobacter genomosp. 3</name>
    <dbReference type="NCBI Taxonomy" id="48296"/>
    <lineage>
        <taxon>Bacteria</taxon>
        <taxon>Pseudomonadati</taxon>
        <taxon>Pseudomonadota</taxon>
        <taxon>Gammaproteobacteria</taxon>
        <taxon>Moraxellales</taxon>
        <taxon>Moraxellaceae</taxon>
        <taxon>Acinetobacter</taxon>
        <taxon>Acinetobacter calcoaceticus/baumannii complex</taxon>
    </lineage>
</organism>
<name>A0AB37TDP1_ACIPI</name>
<protein>
    <submittedName>
        <fullName evidence="1">Uncharacterized protein</fullName>
    </submittedName>
</protein>